<evidence type="ECO:0000313" key="9">
    <source>
        <dbReference type="EMBL" id="CAF3540701.1"/>
    </source>
</evidence>
<dbReference type="PANTHER" id="PTHR10648">
    <property type="entry name" value="SERINE/THREONINE-PROTEIN PHOSPHATASE PP2A 65 KDA REGULATORY SUBUNIT"/>
    <property type="match status" value="1"/>
</dbReference>
<feature type="repeat" description="HEAT" evidence="5">
    <location>
        <begin position="285"/>
        <end position="323"/>
    </location>
</feature>
<dbReference type="InterPro" id="IPR007205">
    <property type="entry name" value="Protein_HGH1_N"/>
</dbReference>
<evidence type="ECO:0000259" key="7">
    <source>
        <dbReference type="Pfam" id="PF04064"/>
    </source>
</evidence>
<dbReference type="PANTHER" id="PTHR10648:SF4">
    <property type="entry name" value="PROTEIN PHOSPHATASE 2 (FORMERLY 2A), REGULATORY SUBUNIT A, BETA ISOFORM-RELATED"/>
    <property type="match status" value="1"/>
</dbReference>
<dbReference type="InterPro" id="IPR051023">
    <property type="entry name" value="PP2A_Regulatory_Subunit_A"/>
</dbReference>
<dbReference type="InterPro" id="IPR021133">
    <property type="entry name" value="HEAT_type_2"/>
</dbReference>
<dbReference type="Pfam" id="PF02985">
    <property type="entry name" value="HEAT"/>
    <property type="match status" value="2"/>
</dbReference>
<dbReference type="InterPro" id="IPR007206">
    <property type="entry name" value="Protein_HGH1_C"/>
</dbReference>
<feature type="repeat" description="HEAT" evidence="5">
    <location>
        <begin position="91"/>
        <end position="129"/>
    </location>
</feature>
<dbReference type="Pfam" id="PF04064">
    <property type="entry name" value="DUF384"/>
    <property type="match status" value="1"/>
</dbReference>
<feature type="repeat" description="HEAT" evidence="5">
    <location>
        <begin position="484"/>
        <end position="522"/>
    </location>
</feature>
<feature type="repeat" description="HEAT" evidence="5">
    <location>
        <begin position="523"/>
        <end position="561"/>
    </location>
</feature>
<evidence type="ECO:0000256" key="1">
    <source>
        <dbReference type="ARBA" id="ARBA00006712"/>
    </source>
</evidence>
<evidence type="ECO:0000259" key="8">
    <source>
        <dbReference type="Pfam" id="PF22646"/>
    </source>
</evidence>
<feature type="repeat" description="HEAT" evidence="5">
    <location>
        <begin position="207"/>
        <end position="245"/>
    </location>
</feature>
<dbReference type="FunFam" id="1.25.10.10:FF:000011">
    <property type="entry name" value="Serine/threonine-protein phosphatase 2A regulatory subunit A alpha isoform"/>
    <property type="match status" value="1"/>
</dbReference>
<dbReference type="InterPro" id="IPR016024">
    <property type="entry name" value="ARM-type_fold"/>
</dbReference>
<comment type="caution">
    <text evidence="9">The sequence shown here is derived from an EMBL/GenBank/DDBJ whole genome shotgun (WGS) entry which is preliminary data.</text>
</comment>
<dbReference type="InterPro" id="IPR054573">
    <property type="entry name" value="PP2A/SF3B1-like_HEAT"/>
</dbReference>
<dbReference type="PROSITE" id="PS50077">
    <property type="entry name" value="HEAT_REPEAT"/>
    <property type="match status" value="11"/>
</dbReference>
<evidence type="ECO:0000259" key="6">
    <source>
        <dbReference type="Pfam" id="PF04063"/>
    </source>
</evidence>
<dbReference type="Pfam" id="PF04063">
    <property type="entry name" value="DUF383"/>
    <property type="match status" value="1"/>
</dbReference>
<feature type="repeat" description="HEAT" evidence="5">
    <location>
        <begin position="406"/>
        <end position="444"/>
    </location>
</feature>
<protein>
    <recommendedName>
        <fullName evidence="2">Protein HGH1 homolog</fullName>
    </recommendedName>
</protein>
<dbReference type="GO" id="GO:0000159">
    <property type="term" value="C:protein phosphatase type 2A complex"/>
    <property type="evidence" value="ECO:0007669"/>
    <property type="project" value="TreeGrafter"/>
</dbReference>
<feature type="repeat" description="HEAT" evidence="5">
    <location>
        <begin position="168"/>
        <end position="206"/>
    </location>
</feature>
<sequence>MASGDIQSDESLYPIAVLIDELRNEDVQLRLNSIKKLSTIALALGVERTRSELIPFLTDTIYDEDEVLLALAEQLGTFTQLVGGESYVHVLLPPLESLAQVEETIVRDKAVESLRILAPQHSTTDLETYFVPTVKRLAQGDWFTSRTSASGLISVCYSRVSNHVKGELRQLFKSLCQDDTPMVRRAAASKLGEFAKVVEPEYLRQELVSLFTNLANDEQDSVRLLAIEAGISMANLFRHEDLEQQMMQTLRTATEDKSWRVRYVVADKLVELQKAVGPEITKNDLVTSYCALLKDPEAEVRAAAASKLKDFSTHLPADTREQMIMSQILPCVKDMVGDMNQHVKSALASVIMGLSPLLGKDNTLEHLLPLFLSQLKDDYPEVRLNIISNLDCINEVIGVRQLSQSLLPAIVELASDAKWRVRLGIIEYMPLLAGQLGPEFFDEKLSSLCMSWLTDHVFAIREAATNNLKKLVEKFGRDWAQSTVIPKVIQLARDQNYLYRMTCLFAVNALAESCGQDITQRMMLPTVVTLASDPVANVRFNVAKTLQRIYPALDQNALALHVKPCLEKLCQDSDHDVQHFASEALEKTLEAPFSSINYENEHKQDVTRVLMSLNSVALDELSEFLDPQGRLDIKSLALQTLLSLTASKEGRHLLLSSLPNTDPNKSLLSRICRLVFEDVQESIRFDALLFLVNLTGDNELSILNNKQMSITNDFWLQLLKVRILKKNHKPTHCIDDRQYEHADAGCKLLSNITSRTITIDQLNELINHFDKNYPLWFDNVIQAFSTIDYNLKKNNLDYLSAFLVNLTQSKIIRQRLRDNEHLKRLLCFTDQNHSIIRRGSIACILKNCCFDHESHEQLIYHMSNNDDFICSLLLPLTGSTADELTEEENEQLPIDLQYLPSNKQRETDRDIQQILLEAILLLCATKSIREYFRSKQIYLILRQYHQQPNLDFACDRTCERIIQILIGDEDYNVETDNLLELNIPEDLREKFHDSDRKEEENHLNQ</sequence>
<feature type="domain" description="Protein HGH1 C-terminal" evidence="7">
    <location>
        <begin position="918"/>
        <end position="970"/>
    </location>
</feature>
<organism evidence="9 10">
    <name type="scientific">Rotaria sordida</name>
    <dbReference type="NCBI Taxonomy" id="392033"/>
    <lineage>
        <taxon>Eukaryota</taxon>
        <taxon>Metazoa</taxon>
        <taxon>Spiralia</taxon>
        <taxon>Gnathifera</taxon>
        <taxon>Rotifera</taxon>
        <taxon>Eurotatoria</taxon>
        <taxon>Bdelloidea</taxon>
        <taxon>Philodinida</taxon>
        <taxon>Philodinidae</taxon>
        <taxon>Rotaria</taxon>
    </lineage>
</organism>
<dbReference type="EMBL" id="CAJOBD010000025">
    <property type="protein sequence ID" value="CAF3540701.1"/>
    <property type="molecule type" value="Genomic_DNA"/>
</dbReference>
<evidence type="ECO:0000256" key="5">
    <source>
        <dbReference type="PROSITE-ProRule" id="PRU00103"/>
    </source>
</evidence>
<feature type="repeat" description="HEAT" evidence="5">
    <location>
        <begin position="328"/>
        <end position="366"/>
    </location>
</feature>
<evidence type="ECO:0000256" key="3">
    <source>
        <dbReference type="ARBA" id="ARBA00022737"/>
    </source>
</evidence>
<dbReference type="GO" id="GO:0005634">
    <property type="term" value="C:nucleus"/>
    <property type="evidence" value="ECO:0007669"/>
    <property type="project" value="TreeGrafter"/>
</dbReference>
<reference evidence="9" key="1">
    <citation type="submission" date="2021-02" db="EMBL/GenBank/DDBJ databases">
        <authorList>
            <person name="Nowell W R."/>
        </authorList>
    </citation>
    <scope>NUCLEOTIDE SEQUENCE</scope>
</reference>
<evidence type="ECO:0000256" key="4">
    <source>
        <dbReference type="ARBA" id="ARBA00038332"/>
    </source>
</evidence>
<dbReference type="GO" id="GO:0005829">
    <property type="term" value="C:cytosol"/>
    <property type="evidence" value="ECO:0007669"/>
    <property type="project" value="TreeGrafter"/>
</dbReference>
<keyword evidence="3" id="KW-0677">Repeat</keyword>
<accession>A0A818JTK7</accession>
<feature type="repeat" description="HEAT" evidence="5">
    <location>
        <begin position="14"/>
        <end position="52"/>
    </location>
</feature>
<dbReference type="InterPro" id="IPR000357">
    <property type="entry name" value="HEAT"/>
</dbReference>
<feature type="repeat" description="HEAT" evidence="5">
    <location>
        <begin position="246"/>
        <end position="284"/>
    </location>
</feature>
<dbReference type="GO" id="GO:0019888">
    <property type="term" value="F:protein phosphatase regulator activity"/>
    <property type="evidence" value="ECO:0007669"/>
    <property type="project" value="TreeGrafter"/>
</dbReference>
<feature type="domain" description="Phosphatase PP2A regulatory subunit A/Splicing factor 3B subunit 1-like HEAT repeat" evidence="8">
    <location>
        <begin position="278"/>
        <end position="359"/>
    </location>
</feature>
<feature type="repeat" description="HEAT" evidence="5">
    <location>
        <begin position="367"/>
        <end position="405"/>
    </location>
</feature>
<dbReference type="Proteomes" id="UP000663836">
    <property type="component" value="Unassembled WGS sequence"/>
</dbReference>
<comment type="similarity">
    <text evidence="4">Belongs to the phosphatase 2A regulatory subunit A family.</text>
</comment>
<dbReference type="SUPFAM" id="SSF48371">
    <property type="entry name" value="ARM repeat"/>
    <property type="match status" value="2"/>
</dbReference>
<gene>
    <name evidence="9" type="ORF">JBS370_LOCUS842</name>
</gene>
<dbReference type="InterPro" id="IPR011989">
    <property type="entry name" value="ARM-like"/>
</dbReference>
<comment type="similarity">
    <text evidence="1">Belongs to the HGH1 family.</text>
</comment>
<name>A0A818JTK7_9BILA</name>
<dbReference type="Gene3D" id="1.25.10.10">
    <property type="entry name" value="Leucine-rich Repeat Variant"/>
    <property type="match status" value="1"/>
</dbReference>
<evidence type="ECO:0000313" key="10">
    <source>
        <dbReference type="Proteomes" id="UP000663836"/>
    </source>
</evidence>
<evidence type="ECO:0000256" key="2">
    <source>
        <dbReference type="ARBA" id="ARBA00014076"/>
    </source>
</evidence>
<dbReference type="Pfam" id="PF22646">
    <property type="entry name" value="PPP2R1A-like_HEAT"/>
    <property type="match status" value="1"/>
</dbReference>
<feature type="domain" description="Protein HGH1 N-terminal" evidence="6">
    <location>
        <begin position="736"/>
        <end position="912"/>
    </location>
</feature>
<proteinExistence type="inferred from homology"/>
<dbReference type="AlphaFoldDB" id="A0A818JTK7"/>